<organism evidence="8 9">
    <name type="scientific">Sphingomonas gilva</name>
    <dbReference type="NCBI Taxonomy" id="2305907"/>
    <lineage>
        <taxon>Bacteria</taxon>
        <taxon>Pseudomonadati</taxon>
        <taxon>Pseudomonadota</taxon>
        <taxon>Alphaproteobacteria</taxon>
        <taxon>Sphingomonadales</taxon>
        <taxon>Sphingomonadaceae</taxon>
        <taxon>Sphingomonas</taxon>
    </lineage>
</organism>
<dbReference type="AlphaFoldDB" id="A0A396RSA1"/>
<evidence type="ECO:0000256" key="1">
    <source>
        <dbReference type="ARBA" id="ARBA00004651"/>
    </source>
</evidence>
<comment type="similarity">
    <text evidence="2">Belongs to the FliR/MopE/SpaR family.</text>
</comment>
<keyword evidence="5 7" id="KW-1133">Transmembrane helix</keyword>
<dbReference type="PANTHER" id="PTHR30065:SF1">
    <property type="entry name" value="SURFACE PRESENTATION OF ANTIGENS PROTEIN SPAR"/>
    <property type="match status" value="1"/>
</dbReference>
<dbReference type="Proteomes" id="UP000266693">
    <property type="component" value="Unassembled WGS sequence"/>
</dbReference>
<dbReference type="OrthoDB" id="9797790at2"/>
<dbReference type="EMBL" id="QWLV01000001">
    <property type="protein sequence ID" value="RHW18946.1"/>
    <property type="molecule type" value="Genomic_DNA"/>
</dbReference>
<evidence type="ECO:0000256" key="2">
    <source>
        <dbReference type="ARBA" id="ARBA00009772"/>
    </source>
</evidence>
<keyword evidence="4 7" id="KW-0812">Transmembrane</keyword>
<dbReference type="GO" id="GO:0005886">
    <property type="term" value="C:plasma membrane"/>
    <property type="evidence" value="ECO:0007669"/>
    <property type="project" value="UniProtKB-SubCell"/>
</dbReference>
<evidence type="ECO:0000256" key="7">
    <source>
        <dbReference type="SAM" id="Phobius"/>
    </source>
</evidence>
<proteinExistence type="inferred from homology"/>
<comment type="subcellular location">
    <subcellularLocation>
        <location evidence="1">Cell membrane</location>
        <topology evidence="1">Multi-pass membrane protein</topology>
    </subcellularLocation>
</comment>
<dbReference type="PRINTS" id="PR00953">
    <property type="entry name" value="TYPE3IMRPROT"/>
</dbReference>
<keyword evidence="6 7" id="KW-0472">Membrane</keyword>
<dbReference type="PANTHER" id="PTHR30065">
    <property type="entry name" value="FLAGELLAR BIOSYNTHETIC PROTEIN FLIR"/>
    <property type="match status" value="1"/>
</dbReference>
<comment type="caution">
    <text evidence="8">The sequence shown here is derived from an EMBL/GenBank/DDBJ whole genome shotgun (WGS) entry which is preliminary data.</text>
</comment>
<evidence type="ECO:0000256" key="4">
    <source>
        <dbReference type="ARBA" id="ARBA00022692"/>
    </source>
</evidence>
<sequence length="251" mass="26385">MGDYVDQAIAVLLLSLRIAPTLAFSPPFTLLRVPASVRLLLSISLSAWLVAGNPDETWRAPYLDGGLPIVVLGELLMGVALALALQLAFGALLLAGRTIDIQAGFGLALLIDPTTRGQMPLVGTLFAYMAAAIFFAIGGPADLLAIWAASVEQVPLGSATLARDPAMLMQYMASVFLMAIGLAGLVLLVLFLLDLAVAFLSRTLPQMNVLLLGFQVKAIATLVMLPVAMSLSAALFVRLLRFALESAPGLV</sequence>
<name>A0A396RSA1_9SPHN</name>
<dbReference type="InterPro" id="IPR002010">
    <property type="entry name" value="T3SS_IM_R"/>
</dbReference>
<keyword evidence="3" id="KW-1003">Cell membrane</keyword>
<evidence type="ECO:0000313" key="8">
    <source>
        <dbReference type="EMBL" id="RHW18946.1"/>
    </source>
</evidence>
<gene>
    <name evidence="8" type="ORF">D1610_02070</name>
</gene>
<feature type="transmembrane region" description="Helical" evidence="7">
    <location>
        <begin position="209"/>
        <end position="237"/>
    </location>
</feature>
<feature type="transmembrane region" description="Helical" evidence="7">
    <location>
        <begin position="123"/>
        <end position="148"/>
    </location>
</feature>
<protein>
    <submittedName>
        <fullName evidence="8">Type III secretion protein</fullName>
    </submittedName>
</protein>
<dbReference type="RefSeq" id="WP_118862454.1">
    <property type="nucleotide sequence ID" value="NZ_QWLV01000001.1"/>
</dbReference>
<evidence type="ECO:0000256" key="5">
    <source>
        <dbReference type="ARBA" id="ARBA00022989"/>
    </source>
</evidence>
<feature type="transmembrane region" description="Helical" evidence="7">
    <location>
        <begin position="63"/>
        <end position="85"/>
    </location>
</feature>
<evidence type="ECO:0000256" key="3">
    <source>
        <dbReference type="ARBA" id="ARBA00022475"/>
    </source>
</evidence>
<evidence type="ECO:0000256" key="6">
    <source>
        <dbReference type="ARBA" id="ARBA00023136"/>
    </source>
</evidence>
<dbReference type="Pfam" id="PF01311">
    <property type="entry name" value="Bac_export_1"/>
    <property type="match status" value="1"/>
</dbReference>
<feature type="transmembrane region" description="Helical" evidence="7">
    <location>
        <begin position="168"/>
        <end position="197"/>
    </location>
</feature>
<accession>A0A396RSA1</accession>
<dbReference type="GO" id="GO:0006605">
    <property type="term" value="P:protein targeting"/>
    <property type="evidence" value="ECO:0007669"/>
    <property type="project" value="InterPro"/>
</dbReference>
<keyword evidence="9" id="KW-1185">Reference proteome</keyword>
<reference evidence="8 9" key="1">
    <citation type="submission" date="2018-08" db="EMBL/GenBank/DDBJ databases">
        <title>The multiple taxonomic identification of Sphingomonas gilva.</title>
        <authorList>
            <person name="Zhu D."/>
            <person name="Zheng S."/>
        </authorList>
    </citation>
    <scope>NUCLEOTIDE SEQUENCE [LARGE SCALE GENOMIC DNA]</scope>
    <source>
        <strain evidence="8 9">ZDH117</strain>
    </source>
</reference>
<evidence type="ECO:0000313" key="9">
    <source>
        <dbReference type="Proteomes" id="UP000266693"/>
    </source>
</evidence>